<dbReference type="PANTHER" id="PTHR36839">
    <property type="entry name" value="METALLO-BETA-LACTAMASE FAMILY PROTEIN (AFU_ORTHOLOGUE AFUA_5G12770)"/>
    <property type="match status" value="1"/>
</dbReference>
<gene>
    <name evidence="1" type="ORF">IWZ03DRAFT_130856</name>
</gene>
<evidence type="ECO:0008006" key="3">
    <source>
        <dbReference type="Google" id="ProtNLM"/>
    </source>
</evidence>
<dbReference type="EMBL" id="JBBPHU010000003">
    <property type="protein sequence ID" value="KAK7520153.1"/>
    <property type="molecule type" value="Genomic_DNA"/>
</dbReference>
<proteinExistence type="predicted"/>
<dbReference type="Proteomes" id="UP001363622">
    <property type="component" value="Unassembled WGS sequence"/>
</dbReference>
<dbReference type="SUPFAM" id="SSF56281">
    <property type="entry name" value="Metallo-hydrolase/oxidoreductase"/>
    <property type="match status" value="1"/>
</dbReference>
<evidence type="ECO:0000313" key="1">
    <source>
        <dbReference type="EMBL" id="KAK7520153.1"/>
    </source>
</evidence>
<protein>
    <recommendedName>
        <fullName evidence="3">Metallo-beta-lactamase domain-containing protein</fullName>
    </recommendedName>
</protein>
<organism evidence="1 2">
    <name type="scientific">Phyllosticta citriasiana</name>
    <dbReference type="NCBI Taxonomy" id="595635"/>
    <lineage>
        <taxon>Eukaryota</taxon>
        <taxon>Fungi</taxon>
        <taxon>Dikarya</taxon>
        <taxon>Ascomycota</taxon>
        <taxon>Pezizomycotina</taxon>
        <taxon>Dothideomycetes</taxon>
        <taxon>Dothideomycetes incertae sedis</taxon>
        <taxon>Botryosphaeriales</taxon>
        <taxon>Phyllostictaceae</taxon>
        <taxon>Phyllosticta</taxon>
    </lineage>
</organism>
<evidence type="ECO:0000313" key="2">
    <source>
        <dbReference type="Proteomes" id="UP001363622"/>
    </source>
</evidence>
<dbReference type="InterPro" id="IPR036866">
    <property type="entry name" value="RibonucZ/Hydroxyglut_hydro"/>
</dbReference>
<comment type="caution">
    <text evidence="1">The sequence shown here is derived from an EMBL/GenBank/DDBJ whole genome shotgun (WGS) entry which is preliminary data.</text>
</comment>
<reference evidence="1 2" key="1">
    <citation type="submission" date="2024-04" db="EMBL/GenBank/DDBJ databases">
        <title>Phyllosticta paracitricarpa is synonymous to the EU quarantine fungus P. citricarpa based on phylogenomic analyses.</title>
        <authorList>
            <consortium name="Lawrence Berkeley National Laboratory"/>
            <person name="Van Ingen-Buijs V.A."/>
            <person name="Van Westerhoven A.C."/>
            <person name="Haridas S."/>
            <person name="Skiadas P."/>
            <person name="Martin F."/>
            <person name="Groenewald J.Z."/>
            <person name="Crous P.W."/>
            <person name="Seidl M.F."/>
        </authorList>
    </citation>
    <scope>NUCLEOTIDE SEQUENCE [LARGE SCALE GENOMIC DNA]</scope>
    <source>
        <strain evidence="1 2">CBS 123371</strain>
    </source>
</reference>
<accession>A0ABR1KRI4</accession>
<keyword evidence="2" id="KW-1185">Reference proteome</keyword>
<sequence>MADTTDSENLLICVTCGTQFDVPASEPLSNCRICDDPRQFVPPTGQRWTSLAEMHGKYENKWQQDPEEPGMWSIWTEPKFAIGQRAILIETPEGNVLWDLITYLDEKTTEFIHSRGPLLAIVISHPHYYTTHLHWSSMFDSCPVYTAIEDMSWFNREDSATRPVRHFITDTPFQIPISPSLEKADAVTALKPGGHFPGSLVLHFHRRLLIADTFVTVPSGMNPHPLDPTAGAKLAPDASTARPPPPPLQGTTTYSFMWSIPNMIPLSPDDLQPMWDAVKAFRWESTHGAFLGMDVRRVGDDGKEGPRALLESMKIQARGMGWGSHKLLREKVL</sequence>
<dbReference type="PANTHER" id="PTHR36839:SF1">
    <property type="entry name" value="METALLO-BETA-LACTAMASE FAMILY PROTEIN (AFU_ORTHOLOGUE AFUA_5G12770)"/>
    <property type="match status" value="1"/>
</dbReference>
<name>A0ABR1KRI4_9PEZI</name>